<evidence type="ECO:0000256" key="1">
    <source>
        <dbReference type="SAM" id="MobiDB-lite"/>
    </source>
</evidence>
<dbReference type="RefSeq" id="WP_101685407.1">
    <property type="nucleotide sequence ID" value="NZ_PJRP01000026.1"/>
</dbReference>
<dbReference type="OrthoDB" id="8911471at2"/>
<organism evidence="3 4">
    <name type="scientific">Cupriavidus pauculus</name>
    <dbReference type="NCBI Taxonomy" id="82633"/>
    <lineage>
        <taxon>Bacteria</taxon>
        <taxon>Pseudomonadati</taxon>
        <taxon>Pseudomonadota</taxon>
        <taxon>Betaproteobacteria</taxon>
        <taxon>Burkholderiales</taxon>
        <taxon>Burkholderiaceae</taxon>
        <taxon>Cupriavidus</taxon>
    </lineage>
</organism>
<dbReference type="Proteomes" id="UP000234341">
    <property type="component" value="Unassembled WGS sequence"/>
</dbReference>
<evidence type="ECO:0000313" key="4">
    <source>
        <dbReference type="Proteomes" id="UP000234341"/>
    </source>
</evidence>
<evidence type="ECO:0000313" key="3">
    <source>
        <dbReference type="EMBL" id="PLP96509.1"/>
    </source>
</evidence>
<gene>
    <name evidence="3" type="ORF">CYJ10_31690</name>
</gene>
<reference evidence="3 4" key="1">
    <citation type="submission" date="2017-12" db="EMBL/GenBank/DDBJ databases">
        <title>Genome sequence of the active heterotrophic nitrifier-denitrifier, Cupriavidus pauculus UM1.</title>
        <authorList>
            <person name="Putonti C."/>
            <person name="Castignetti D."/>
        </authorList>
    </citation>
    <scope>NUCLEOTIDE SEQUENCE [LARGE SCALE GENOMIC DNA]</scope>
    <source>
        <strain evidence="3 4">UM1</strain>
    </source>
</reference>
<comment type="caution">
    <text evidence="3">The sequence shown here is derived from an EMBL/GenBank/DDBJ whole genome shotgun (WGS) entry which is preliminary data.</text>
</comment>
<evidence type="ECO:0000256" key="2">
    <source>
        <dbReference type="SAM" id="SignalP"/>
    </source>
</evidence>
<dbReference type="InterPro" id="IPR019613">
    <property type="entry name" value="DUF4198"/>
</dbReference>
<feature type="region of interest" description="Disordered" evidence="1">
    <location>
        <begin position="223"/>
        <end position="242"/>
    </location>
</feature>
<keyword evidence="2" id="KW-0732">Signal</keyword>
<proteinExistence type="predicted"/>
<sequence length="242" mass="25874">MNKTISLAAALLALSGAAHAHQIWIEQAADQPASIRFGEFGDNLREVSPGLLDKFGAPTATLLAAGGDKTANGVKTANGFQLPFTLGERDALVAEDARYPLRTFKRGDAEVTSRYYPAARWVSDFTAQQPKLTLDLVPAGQPGAFKAYYQGKPLPKAKVALVTQSGWAKEGRTDEQGLVTFDMPWKGMYVAEIIHTDAQPGERQGASGAEKYTTTSHVTSVTYVKRDGIDPLPAGPAATPNK</sequence>
<feature type="signal peptide" evidence="2">
    <location>
        <begin position="1"/>
        <end position="20"/>
    </location>
</feature>
<name>A0A2N5C2Q0_9BURK</name>
<feature type="chain" id="PRO_5014742970" evidence="2">
    <location>
        <begin position="21"/>
        <end position="242"/>
    </location>
</feature>
<accession>A0A2N5C2Q0</accession>
<dbReference type="Pfam" id="PF10670">
    <property type="entry name" value="DUF4198"/>
    <property type="match status" value="1"/>
</dbReference>
<dbReference type="AlphaFoldDB" id="A0A2N5C2Q0"/>
<protein>
    <submittedName>
        <fullName evidence="3">Cobalt ABC transporter substrate-binding protein</fullName>
    </submittedName>
</protein>
<dbReference type="EMBL" id="PJRP01000026">
    <property type="protein sequence ID" value="PLP96509.1"/>
    <property type="molecule type" value="Genomic_DNA"/>
</dbReference>